<protein>
    <submittedName>
        <fullName evidence="2">Uncharacterized protein</fullName>
    </submittedName>
</protein>
<evidence type="ECO:0000313" key="3">
    <source>
        <dbReference type="Proteomes" id="UP001501116"/>
    </source>
</evidence>
<keyword evidence="1" id="KW-1133">Transmembrane helix</keyword>
<organism evidence="2 3">
    <name type="scientific">Amycolatopsis minnesotensis</name>
    <dbReference type="NCBI Taxonomy" id="337894"/>
    <lineage>
        <taxon>Bacteria</taxon>
        <taxon>Bacillati</taxon>
        <taxon>Actinomycetota</taxon>
        <taxon>Actinomycetes</taxon>
        <taxon>Pseudonocardiales</taxon>
        <taxon>Pseudonocardiaceae</taxon>
        <taxon>Amycolatopsis</taxon>
    </lineage>
</organism>
<accession>A0ABP5DUF6</accession>
<keyword evidence="1" id="KW-0812">Transmembrane</keyword>
<evidence type="ECO:0000313" key="2">
    <source>
        <dbReference type="EMBL" id="GAA1986553.1"/>
    </source>
</evidence>
<dbReference type="RefSeq" id="WP_344430010.1">
    <property type="nucleotide sequence ID" value="NZ_BAAANN010000044.1"/>
</dbReference>
<proteinExistence type="predicted"/>
<name>A0ABP5DUF6_9PSEU</name>
<keyword evidence="1" id="KW-0472">Membrane</keyword>
<sequence length="85" mass="9174">MNPVAVWLVLTVAAVLALVGLAALALTVHTIRGDRGGRHVAEIADARDTALLADHNRRRRAVDPDATVVLHLDLDRPHPQEGQHP</sequence>
<gene>
    <name evidence="2" type="ORF">GCM10009754_75630</name>
</gene>
<evidence type="ECO:0000256" key="1">
    <source>
        <dbReference type="SAM" id="Phobius"/>
    </source>
</evidence>
<dbReference type="EMBL" id="BAAANN010000044">
    <property type="protein sequence ID" value="GAA1986553.1"/>
    <property type="molecule type" value="Genomic_DNA"/>
</dbReference>
<dbReference type="Proteomes" id="UP001501116">
    <property type="component" value="Unassembled WGS sequence"/>
</dbReference>
<feature type="transmembrane region" description="Helical" evidence="1">
    <location>
        <begin position="6"/>
        <end position="28"/>
    </location>
</feature>
<comment type="caution">
    <text evidence="2">The sequence shown here is derived from an EMBL/GenBank/DDBJ whole genome shotgun (WGS) entry which is preliminary data.</text>
</comment>
<reference evidence="3" key="1">
    <citation type="journal article" date="2019" name="Int. J. Syst. Evol. Microbiol.">
        <title>The Global Catalogue of Microorganisms (GCM) 10K type strain sequencing project: providing services to taxonomists for standard genome sequencing and annotation.</title>
        <authorList>
            <consortium name="The Broad Institute Genomics Platform"/>
            <consortium name="The Broad Institute Genome Sequencing Center for Infectious Disease"/>
            <person name="Wu L."/>
            <person name="Ma J."/>
        </authorList>
    </citation>
    <scope>NUCLEOTIDE SEQUENCE [LARGE SCALE GENOMIC DNA]</scope>
    <source>
        <strain evidence="3">JCM 14545</strain>
    </source>
</reference>
<keyword evidence="3" id="KW-1185">Reference proteome</keyword>